<dbReference type="EMBL" id="LN609528">
    <property type="protein sequence ID" value="CEF63272.1"/>
    <property type="molecule type" value="Genomic_DNA"/>
</dbReference>
<accession>A0A090L5A5</accession>
<feature type="region of interest" description="Disordered" evidence="1">
    <location>
        <begin position="32"/>
        <end position="100"/>
    </location>
</feature>
<evidence type="ECO:0000256" key="1">
    <source>
        <dbReference type="SAM" id="MobiDB-lite"/>
    </source>
</evidence>
<protein>
    <submittedName>
        <fullName evidence="3 5">Uncharacterized protein</fullName>
    </submittedName>
</protein>
<dbReference type="Proteomes" id="UP000035682">
    <property type="component" value="Unplaced"/>
</dbReference>
<dbReference type="AlphaFoldDB" id="A0A090L5A5"/>
<dbReference type="WBParaSite" id="SRAE_1000153500.1">
    <property type="protein sequence ID" value="SRAE_1000153500.1"/>
    <property type="gene ID" value="WBGene00258142"/>
</dbReference>
<dbReference type="WormBase" id="SRAE_1000153500">
    <property type="protein sequence ID" value="SRP00890"/>
    <property type="gene ID" value="WBGene00258142"/>
</dbReference>
<evidence type="ECO:0000313" key="4">
    <source>
        <dbReference type="Proteomes" id="UP000035682"/>
    </source>
</evidence>
<organism evidence="3">
    <name type="scientific">Strongyloides ratti</name>
    <name type="common">Parasitic roundworm</name>
    <dbReference type="NCBI Taxonomy" id="34506"/>
    <lineage>
        <taxon>Eukaryota</taxon>
        <taxon>Metazoa</taxon>
        <taxon>Ecdysozoa</taxon>
        <taxon>Nematoda</taxon>
        <taxon>Chromadorea</taxon>
        <taxon>Rhabditida</taxon>
        <taxon>Tylenchina</taxon>
        <taxon>Panagrolaimomorpha</taxon>
        <taxon>Strongyloidoidea</taxon>
        <taxon>Strongyloididae</taxon>
        <taxon>Strongyloides</taxon>
    </lineage>
</organism>
<reference evidence="5" key="2">
    <citation type="submission" date="2020-12" db="UniProtKB">
        <authorList>
            <consortium name="WormBaseParasite"/>
        </authorList>
    </citation>
    <scope>IDENTIFICATION</scope>
</reference>
<evidence type="ECO:0000313" key="6">
    <source>
        <dbReference type="WormBase" id="SRAE_1000153500"/>
    </source>
</evidence>
<proteinExistence type="predicted"/>
<keyword evidence="2" id="KW-0472">Membrane</keyword>
<name>A0A090L5A5_STRRB</name>
<keyword evidence="4" id="KW-1185">Reference proteome</keyword>
<evidence type="ECO:0000313" key="3">
    <source>
        <dbReference type="EMBL" id="CEF63272.1"/>
    </source>
</evidence>
<dbReference type="GeneID" id="36375637"/>
<feature type="compositionally biased region" description="Basic residues" evidence="1">
    <location>
        <begin position="50"/>
        <end position="60"/>
    </location>
</feature>
<keyword evidence="2" id="KW-0812">Transmembrane</keyword>
<keyword evidence="2" id="KW-1133">Transmembrane helix</keyword>
<dbReference type="RefSeq" id="XP_024502474.1">
    <property type="nucleotide sequence ID" value="XM_024648503.1"/>
</dbReference>
<evidence type="ECO:0000256" key="2">
    <source>
        <dbReference type="SAM" id="Phobius"/>
    </source>
</evidence>
<feature type="compositionally biased region" description="Basic and acidic residues" evidence="1">
    <location>
        <begin position="77"/>
        <end position="97"/>
    </location>
</feature>
<evidence type="ECO:0000313" key="5">
    <source>
        <dbReference type="WBParaSite" id="SRAE_1000153500.1"/>
    </source>
</evidence>
<reference evidence="3 4" key="1">
    <citation type="submission" date="2014-09" db="EMBL/GenBank/DDBJ databases">
        <authorList>
            <person name="Martin A.A."/>
        </authorList>
    </citation>
    <scope>NUCLEOTIDE SEQUENCE</scope>
    <source>
        <strain evidence="4">ED321</strain>
        <strain evidence="3">ED321 Heterogonic</strain>
    </source>
</reference>
<dbReference type="CTD" id="36375637"/>
<gene>
    <name evidence="3 5 6" type="ORF">SRAE_1000153500</name>
</gene>
<sequence length="249" mass="28681">MIYFYTCNLLYNFLIIFFTFITLIYTCSSKEKSNTERNKKKTTKSESNKRHNNRSNVGRRHQSEILRRKGSSRVRKTTTERKIPEARTQKSTSELKEPLTSLIKNRNTSEVLPLKVTQEISFYSFVNSPTDDKKLFTNKIPKIAKKNISNSEKKITTTPKQNINVSDKGTKILVENKELQNNNINKFNNNNKKKDSDKNSKKILSIPTKNSTESNGAYPHSHPLIETVEELNNHLKIINAEKVKSDGSI</sequence>
<feature type="compositionally biased region" description="Basic and acidic residues" evidence="1">
    <location>
        <begin position="32"/>
        <end position="49"/>
    </location>
</feature>
<feature type="transmembrane region" description="Helical" evidence="2">
    <location>
        <begin position="9"/>
        <end position="26"/>
    </location>
</feature>